<name>A0A2I0WF86_9ASPA</name>
<keyword evidence="4" id="KW-0812">Transmembrane</keyword>
<evidence type="ECO:0000313" key="7">
    <source>
        <dbReference type="Proteomes" id="UP000233837"/>
    </source>
</evidence>
<evidence type="ECO:0000256" key="4">
    <source>
        <dbReference type="SAM" id="Phobius"/>
    </source>
</evidence>
<dbReference type="InterPro" id="IPR003245">
    <property type="entry name" value="Phytocyanin_dom"/>
</dbReference>
<feature type="domain" description="Phytocyanin" evidence="5">
    <location>
        <begin position="74"/>
        <end position="173"/>
    </location>
</feature>
<dbReference type="Pfam" id="PF02298">
    <property type="entry name" value="Cu_bind_like"/>
    <property type="match status" value="1"/>
</dbReference>
<dbReference type="PANTHER" id="PTHR33021:SF339">
    <property type="entry name" value="OS07G0570600 PROTEIN"/>
    <property type="match status" value="1"/>
</dbReference>
<keyword evidence="4" id="KW-0472">Membrane</keyword>
<reference evidence="6 7" key="2">
    <citation type="journal article" date="2017" name="Nature">
        <title>The Apostasia genome and the evolution of orchids.</title>
        <authorList>
            <person name="Zhang G.Q."/>
            <person name="Liu K.W."/>
            <person name="Li Z."/>
            <person name="Lohaus R."/>
            <person name="Hsiao Y.Y."/>
            <person name="Niu S.C."/>
            <person name="Wang J.Y."/>
            <person name="Lin Y.C."/>
            <person name="Xu Q."/>
            <person name="Chen L.J."/>
            <person name="Yoshida K."/>
            <person name="Fujiwara S."/>
            <person name="Wang Z.W."/>
            <person name="Zhang Y.Q."/>
            <person name="Mitsuda N."/>
            <person name="Wang M."/>
            <person name="Liu G.H."/>
            <person name="Pecoraro L."/>
            <person name="Huang H.X."/>
            <person name="Xiao X.J."/>
            <person name="Lin M."/>
            <person name="Wu X.Y."/>
            <person name="Wu W.L."/>
            <person name="Chen Y.Y."/>
            <person name="Chang S.B."/>
            <person name="Sakamoto S."/>
            <person name="Ohme-Takagi M."/>
            <person name="Yagi M."/>
            <person name="Zeng S.J."/>
            <person name="Shen C.Y."/>
            <person name="Yeh C.M."/>
            <person name="Luo Y.B."/>
            <person name="Tsai W.C."/>
            <person name="Van de Peer Y."/>
            <person name="Liu Z.J."/>
        </authorList>
    </citation>
    <scope>NUCLEOTIDE SEQUENCE [LARGE SCALE GENOMIC DNA]</scope>
    <source>
        <tissue evidence="6">The whole plant</tissue>
    </source>
</reference>
<evidence type="ECO:0000313" key="6">
    <source>
        <dbReference type="EMBL" id="PKU74326.1"/>
    </source>
</evidence>
<dbReference type="GO" id="GO:0009055">
    <property type="term" value="F:electron transfer activity"/>
    <property type="evidence" value="ECO:0007669"/>
    <property type="project" value="InterPro"/>
</dbReference>
<dbReference type="GO" id="GO:0046872">
    <property type="term" value="F:metal ion binding"/>
    <property type="evidence" value="ECO:0007669"/>
    <property type="project" value="UniProtKB-KW"/>
</dbReference>
<dbReference type="GO" id="GO:0005886">
    <property type="term" value="C:plasma membrane"/>
    <property type="evidence" value="ECO:0007669"/>
    <property type="project" value="TreeGrafter"/>
</dbReference>
<dbReference type="InterPro" id="IPR008972">
    <property type="entry name" value="Cupredoxin"/>
</dbReference>
<feature type="transmembrane region" description="Helical" evidence="4">
    <location>
        <begin position="15"/>
        <end position="35"/>
    </location>
</feature>
<protein>
    <submittedName>
        <fullName evidence="6">Mavicyanin</fullName>
    </submittedName>
</protein>
<dbReference type="Gene3D" id="2.60.40.420">
    <property type="entry name" value="Cupredoxins - blue copper proteins"/>
    <property type="match status" value="1"/>
</dbReference>
<dbReference type="PANTHER" id="PTHR33021">
    <property type="entry name" value="BLUE COPPER PROTEIN"/>
    <property type="match status" value="1"/>
</dbReference>
<keyword evidence="2" id="KW-0325">Glycoprotein</keyword>
<dbReference type="Proteomes" id="UP000233837">
    <property type="component" value="Unassembled WGS sequence"/>
</dbReference>
<feature type="region of interest" description="Disordered" evidence="3">
    <location>
        <begin position="173"/>
        <end position="208"/>
    </location>
</feature>
<feature type="transmembrane region" description="Helical" evidence="4">
    <location>
        <begin position="216"/>
        <end position="235"/>
    </location>
</feature>
<dbReference type="SUPFAM" id="SSF49503">
    <property type="entry name" value="Cupredoxins"/>
    <property type="match status" value="1"/>
</dbReference>
<dbReference type="CDD" id="cd04216">
    <property type="entry name" value="Phytocyanin"/>
    <property type="match status" value="1"/>
</dbReference>
<dbReference type="InterPro" id="IPR039391">
    <property type="entry name" value="Phytocyanin-like"/>
</dbReference>
<dbReference type="FunFam" id="2.60.40.420:FF:000003">
    <property type="entry name" value="Blue copper"/>
    <property type="match status" value="1"/>
</dbReference>
<reference evidence="6 7" key="1">
    <citation type="journal article" date="2016" name="Sci. Rep.">
        <title>The Dendrobium catenatum Lindl. genome sequence provides insights into polysaccharide synthase, floral development and adaptive evolution.</title>
        <authorList>
            <person name="Zhang G.Q."/>
            <person name="Xu Q."/>
            <person name="Bian C."/>
            <person name="Tsai W.C."/>
            <person name="Yeh C.M."/>
            <person name="Liu K.W."/>
            <person name="Yoshida K."/>
            <person name="Zhang L.S."/>
            <person name="Chang S.B."/>
            <person name="Chen F."/>
            <person name="Shi Y."/>
            <person name="Su Y.Y."/>
            <person name="Zhang Y.Q."/>
            <person name="Chen L.J."/>
            <person name="Yin Y."/>
            <person name="Lin M."/>
            <person name="Huang H."/>
            <person name="Deng H."/>
            <person name="Wang Z.W."/>
            <person name="Zhu S.L."/>
            <person name="Zhao X."/>
            <person name="Deng C."/>
            <person name="Niu S.C."/>
            <person name="Huang J."/>
            <person name="Wang M."/>
            <person name="Liu G.H."/>
            <person name="Yang H.J."/>
            <person name="Xiao X.J."/>
            <person name="Hsiao Y.Y."/>
            <person name="Wu W.L."/>
            <person name="Chen Y.Y."/>
            <person name="Mitsuda N."/>
            <person name="Ohme-Takagi M."/>
            <person name="Luo Y.B."/>
            <person name="Van de Peer Y."/>
            <person name="Liu Z.J."/>
        </authorList>
    </citation>
    <scope>NUCLEOTIDE SEQUENCE [LARGE SCALE GENOMIC DNA]</scope>
    <source>
        <tissue evidence="6">The whole plant</tissue>
    </source>
</reference>
<feature type="compositionally biased region" description="Low complexity" evidence="3">
    <location>
        <begin position="196"/>
        <end position="208"/>
    </location>
</feature>
<accession>A0A2I0WF86</accession>
<gene>
    <name evidence="6" type="ORF">MA16_Dca003529</name>
</gene>
<evidence type="ECO:0000256" key="3">
    <source>
        <dbReference type="SAM" id="MobiDB-lite"/>
    </source>
</evidence>
<dbReference type="PROSITE" id="PS51485">
    <property type="entry name" value="PHYTOCYANIN"/>
    <property type="match status" value="1"/>
</dbReference>
<keyword evidence="7" id="KW-1185">Reference proteome</keyword>
<evidence type="ECO:0000256" key="1">
    <source>
        <dbReference type="ARBA" id="ARBA00022723"/>
    </source>
</evidence>
<dbReference type="AlphaFoldDB" id="A0A2I0WF86"/>
<keyword evidence="4" id="KW-1133">Transmembrane helix</keyword>
<sequence length="236" mass="24217">MGISLYEISLIYNDLLFLFLHCSPALLSSMAPMFFPSSPRFNPAMGRGNARAFSILIAVVLAAAAAGSLSSAANVYSVGDGAGWTIAANYSSWASGKTFRIGDTIAFIYNKSFHNVLEVSKADYRSCNAAAPIATHATGNDSISITRYGHRFFICGFPGHCAAGQKLDVRVPKHLSGVPPSPSSDGSQASGGGTGSSPAASAPGSVAHGEGGAESIRGFGMMIVAIVAVASVVVLH</sequence>
<dbReference type="STRING" id="906689.A0A2I0WF86"/>
<evidence type="ECO:0000256" key="2">
    <source>
        <dbReference type="ARBA" id="ARBA00023180"/>
    </source>
</evidence>
<dbReference type="EMBL" id="KZ502674">
    <property type="protein sequence ID" value="PKU74326.1"/>
    <property type="molecule type" value="Genomic_DNA"/>
</dbReference>
<keyword evidence="1" id="KW-0479">Metal-binding</keyword>
<feature type="transmembrane region" description="Helical" evidence="4">
    <location>
        <begin position="55"/>
        <end position="76"/>
    </location>
</feature>
<proteinExistence type="predicted"/>
<organism evidence="6 7">
    <name type="scientific">Dendrobium catenatum</name>
    <dbReference type="NCBI Taxonomy" id="906689"/>
    <lineage>
        <taxon>Eukaryota</taxon>
        <taxon>Viridiplantae</taxon>
        <taxon>Streptophyta</taxon>
        <taxon>Embryophyta</taxon>
        <taxon>Tracheophyta</taxon>
        <taxon>Spermatophyta</taxon>
        <taxon>Magnoliopsida</taxon>
        <taxon>Liliopsida</taxon>
        <taxon>Asparagales</taxon>
        <taxon>Orchidaceae</taxon>
        <taxon>Epidendroideae</taxon>
        <taxon>Malaxideae</taxon>
        <taxon>Dendrobiinae</taxon>
        <taxon>Dendrobium</taxon>
    </lineage>
</organism>
<evidence type="ECO:0000259" key="5">
    <source>
        <dbReference type="PROSITE" id="PS51485"/>
    </source>
</evidence>